<evidence type="ECO:0000313" key="1">
    <source>
        <dbReference type="EMBL" id="MBB2923537.1"/>
    </source>
</evidence>
<dbReference type="Pfam" id="PF04222">
    <property type="entry name" value="DUF416"/>
    <property type="match status" value="1"/>
</dbReference>
<sequence length="201" mass="21381">MLDHEKALLAELSARPREVRTRFAAACAERLLPLYESASESTDAGDPATLAAALDAVWAAAADGTPPPDLPGTIERLTALVPDAEDEDWDDDHAYLQNGAAVVVYACRVVLDGEVQDALWCARQVHEAADQAAQLLLDEDNTEGAYEAADASPVVRHALDGFDADLALAADTALSWPELARRLRAQARAGGVRLAELARGE</sequence>
<reference evidence="1 2" key="2">
    <citation type="submission" date="2020-08" db="EMBL/GenBank/DDBJ databases">
        <authorList>
            <person name="Partida-Martinez L."/>
            <person name="Huntemann M."/>
            <person name="Clum A."/>
            <person name="Wang J."/>
            <person name="Palaniappan K."/>
            <person name="Ritter S."/>
            <person name="Chen I.-M."/>
            <person name="Stamatis D."/>
            <person name="Reddy T."/>
            <person name="O'Malley R."/>
            <person name="Daum C."/>
            <person name="Shapiro N."/>
            <person name="Ivanova N."/>
            <person name="Kyrpides N."/>
            <person name="Woyke T."/>
        </authorList>
    </citation>
    <scope>NUCLEOTIDE SEQUENCE [LARGE SCALE GENOMIC DNA]</scope>
    <source>
        <strain evidence="1 2">RAS26</strain>
    </source>
</reference>
<dbReference type="Proteomes" id="UP000518206">
    <property type="component" value="Unassembled WGS sequence"/>
</dbReference>
<organism evidence="1 2">
    <name type="scientific">Cellulomonas cellasea</name>
    <dbReference type="NCBI Taxonomy" id="43670"/>
    <lineage>
        <taxon>Bacteria</taxon>
        <taxon>Bacillati</taxon>
        <taxon>Actinomycetota</taxon>
        <taxon>Actinomycetes</taxon>
        <taxon>Micrococcales</taxon>
        <taxon>Cellulomonadaceae</taxon>
        <taxon>Cellulomonas</taxon>
    </lineage>
</organism>
<proteinExistence type="predicted"/>
<dbReference type="InterPro" id="IPR023381">
    <property type="entry name" value="YP001051499.1-like_dom_sf"/>
</dbReference>
<gene>
    <name evidence="1" type="ORF">FHR80_002462</name>
</gene>
<dbReference type="InterPro" id="IPR007338">
    <property type="entry name" value="DUF416"/>
</dbReference>
<accession>A0A7W4UG60</accession>
<dbReference type="Gene3D" id="1.20.1590.10">
    <property type="entry name" value="YP_001051499.1 domain like"/>
    <property type="match status" value="1"/>
</dbReference>
<dbReference type="EMBL" id="JACHVX010000003">
    <property type="protein sequence ID" value="MBB2923537.1"/>
    <property type="molecule type" value="Genomic_DNA"/>
</dbReference>
<reference evidence="1 2" key="1">
    <citation type="submission" date="2020-08" db="EMBL/GenBank/DDBJ databases">
        <title>The Agave Microbiome: Exploring the role of microbial communities in plant adaptations to desert environments.</title>
        <authorList>
            <person name="Partida-Martinez L.P."/>
        </authorList>
    </citation>
    <scope>NUCLEOTIDE SEQUENCE [LARGE SCALE GENOMIC DNA]</scope>
    <source>
        <strain evidence="1 2">RAS26</strain>
    </source>
</reference>
<protein>
    <submittedName>
        <fullName evidence="1">Uncharacterized protein YjaG (DUF416 family)</fullName>
    </submittedName>
</protein>
<dbReference type="RefSeq" id="WP_183296357.1">
    <property type="nucleotide sequence ID" value="NZ_JACHVX010000003.1"/>
</dbReference>
<name>A0A7W4UG60_9CELL</name>
<comment type="caution">
    <text evidence="1">The sequence shown here is derived from an EMBL/GenBank/DDBJ whole genome shotgun (WGS) entry which is preliminary data.</text>
</comment>
<dbReference type="AlphaFoldDB" id="A0A7W4UG60"/>
<evidence type="ECO:0000313" key="2">
    <source>
        <dbReference type="Proteomes" id="UP000518206"/>
    </source>
</evidence>